<keyword evidence="4 8" id="KW-0028">Amino-acid biosynthesis</keyword>
<comment type="pathway">
    <text evidence="1 8">Amino-acid biosynthesis; L-lysine biosynthesis via DAP pathway; DL-2,6-diaminopimelate from LL-2,6-diaminopimelate: step 1/1.</text>
</comment>
<comment type="caution">
    <text evidence="8">Lacks conserved residue(s) required for the propagation of feature annotation.</text>
</comment>
<feature type="binding site" evidence="8">
    <location>
        <begin position="78"/>
        <end position="79"/>
    </location>
    <ligand>
        <name>substrate</name>
    </ligand>
</feature>
<comment type="subcellular location">
    <subcellularLocation>
        <location evidence="8">Cytoplasm</location>
    </subcellularLocation>
</comment>
<feature type="binding site" evidence="8">
    <location>
        <position position="156"/>
    </location>
    <ligand>
        <name>substrate</name>
    </ligand>
</feature>
<evidence type="ECO:0000313" key="11">
    <source>
        <dbReference type="Proteomes" id="UP001239909"/>
    </source>
</evidence>
<comment type="function">
    <text evidence="8">Catalyzes the stereoinversion of LL-2,6-diaminopimelate (L,L-DAP) to meso-diaminopimelate (meso-DAP), a precursor of L-lysine and an essential component of the bacterial peptidoglycan.</text>
</comment>
<dbReference type="Pfam" id="PF01678">
    <property type="entry name" value="DAP_epimerase"/>
    <property type="match status" value="2"/>
</dbReference>
<dbReference type="PANTHER" id="PTHR31689">
    <property type="entry name" value="DIAMINOPIMELATE EPIMERASE, CHLOROPLASTIC"/>
    <property type="match status" value="1"/>
</dbReference>
<dbReference type="SUPFAM" id="SSF54506">
    <property type="entry name" value="Diaminopimelate epimerase-like"/>
    <property type="match status" value="2"/>
</dbReference>
<gene>
    <name evidence="8 10" type="primary">dapF</name>
    <name evidence="10" type="ORF">LNKW23_01330</name>
</gene>
<keyword evidence="8" id="KW-0963">Cytoplasm</keyword>
<feature type="binding site" evidence="8">
    <location>
        <position position="68"/>
    </location>
    <ligand>
        <name>substrate</name>
    </ligand>
</feature>
<comment type="caution">
    <text evidence="10">The sequence shown here is derived from an EMBL/GenBank/DDBJ whole genome shotgun (WGS) entry which is preliminary data.</text>
</comment>
<dbReference type="NCBIfam" id="TIGR00652">
    <property type="entry name" value="DapF"/>
    <property type="match status" value="1"/>
</dbReference>
<dbReference type="Proteomes" id="UP001239909">
    <property type="component" value="Unassembled WGS sequence"/>
</dbReference>
<feature type="active site" description="Proton donor" evidence="8">
    <location>
        <position position="77"/>
    </location>
</feature>
<feature type="site" description="Could be important to modulate the pK values of the two catalytic cysteine residues" evidence="8">
    <location>
        <position position="158"/>
    </location>
</feature>
<dbReference type="Gene3D" id="3.10.310.10">
    <property type="entry name" value="Diaminopimelate Epimerase, Chain A, domain 1"/>
    <property type="match status" value="2"/>
</dbReference>
<comment type="subunit">
    <text evidence="8">Homodimer.</text>
</comment>
<dbReference type="EC" id="5.1.1.7" evidence="3 8"/>
<evidence type="ECO:0000256" key="6">
    <source>
        <dbReference type="ARBA" id="ARBA00023235"/>
    </source>
</evidence>
<feature type="binding site" evidence="8">
    <location>
        <begin position="207"/>
        <end position="208"/>
    </location>
    <ligand>
        <name>substrate</name>
    </ligand>
</feature>
<evidence type="ECO:0000256" key="7">
    <source>
        <dbReference type="ARBA" id="ARBA00051712"/>
    </source>
</evidence>
<feature type="binding site" evidence="8">
    <location>
        <begin position="217"/>
        <end position="218"/>
    </location>
    <ligand>
        <name>substrate</name>
    </ligand>
</feature>
<evidence type="ECO:0000256" key="9">
    <source>
        <dbReference type="PROSITE-ProRule" id="PRU10125"/>
    </source>
</evidence>
<proteinExistence type="inferred from homology"/>
<name>A0ABQ6LEU8_9RHOB</name>
<dbReference type="PROSITE" id="PS01326">
    <property type="entry name" value="DAP_EPIMERASE"/>
    <property type="match status" value="1"/>
</dbReference>
<dbReference type="HAMAP" id="MF_00197">
    <property type="entry name" value="DAP_epimerase"/>
    <property type="match status" value="1"/>
</dbReference>
<dbReference type="PANTHER" id="PTHR31689:SF0">
    <property type="entry name" value="DIAMINOPIMELATE EPIMERASE"/>
    <property type="match status" value="1"/>
</dbReference>
<accession>A0ABQ6LEU8</accession>
<evidence type="ECO:0000256" key="8">
    <source>
        <dbReference type="HAMAP-Rule" id="MF_00197"/>
    </source>
</evidence>
<sequence length="285" mass="29563">MTEGPGLAFRKMHGAGNDFVVIDARGRADPVTPALARALGDRHRGVGFDQLAVLVEAEGADAGLIFWNADGSRAAACGNATRCVADLLLGEGRGPELVLHVAGRGEPLAARRRGDGAVEVDMGTAATDWRAIPLARDADTLALPLPGAPVAVSMGNPHAVHFVESLPAVALKSWGPAVETDPLFPERTNVQFVEVLDRGHVRARVWERGVGETLASGSSACAIAVAGHRRGLTDRRLAVDLPGGRLEIVYGEDGHCLLSGPVAHVFEGRLSAAWLAAAAAAEAAP</sequence>
<protein>
    <recommendedName>
        <fullName evidence="3 8">Diaminopimelate epimerase</fullName>
        <shortName evidence="8">DAP epimerase</shortName>
        <ecNumber evidence="3 8">5.1.1.7</ecNumber>
    </recommendedName>
    <alternativeName>
        <fullName evidence="8">PLP-independent amino acid racemase</fullName>
    </alternativeName>
</protein>
<feature type="site" description="Could be important to modulate the pK values of the two catalytic cysteine residues" evidence="8">
    <location>
        <position position="207"/>
    </location>
</feature>
<keyword evidence="11" id="KW-1185">Reference proteome</keyword>
<feature type="binding site" evidence="8">
    <location>
        <position position="189"/>
    </location>
    <ligand>
        <name>substrate</name>
    </ligand>
</feature>
<comment type="catalytic activity">
    <reaction evidence="7 8">
        <text>(2S,6S)-2,6-diaminopimelate = meso-2,6-diaminopimelate</text>
        <dbReference type="Rhea" id="RHEA:15393"/>
        <dbReference type="ChEBI" id="CHEBI:57609"/>
        <dbReference type="ChEBI" id="CHEBI:57791"/>
        <dbReference type="EC" id="5.1.1.7"/>
    </reaction>
</comment>
<dbReference type="InterPro" id="IPR001653">
    <property type="entry name" value="DAP_epimerase_DapF"/>
</dbReference>
<keyword evidence="5 8" id="KW-0457">Lysine biosynthesis</keyword>
<evidence type="ECO:0000256" key="5">
    <source>
        <dbReference type="ARBA" id="ARBA00023154"/>
    </source>
</evidence>
<evidence type="ECO:0000256" key="4">
    <source>
        <dbReference type="ARBA" id="ARBA00022605"/>
    </source>
</evidence>
<keyword evidence="6 8" id="KW-0413">Isomerase</keyword>
<feature type="active site" evidence="9">
    <location>
        <position position="77"/>
    </location>
</feature>
<evidence type="ECO:0000256" key="2">
    <source>
        <dbReference type="ARBA" id="ARBA00010219"/>
    </source>
</evidence>
<evidence type="ECO:0000313" key="10">
    <source>
        <dbReference type="EMBL" id="GMG80921.1"/>
    </source>
</evidence>
<evidence type="ECO:0000256" key="1">
    <source>
        <dbReference type="ARBA" id="ARBA00005196"/>
    </source>
</evidence>
<evidence type="ECO:0000256" key="3">
    <source>
        <dbReference type="ARBA" id="ARBA00013080"/>
    </source>
</evidence>
<comment type="similarity">
    <text evidence="2 8">Belongs to the diaminopimelate epimerase family.</text>
</comment>
<reference evidence="10 11" key="1">
    <citation type="submission" date="2023-04" db="EMBL/GenBank/DDBJ databases">
        <title>Marinoamorphus aggregata gen. nov., sp. Nov., isolate from tissue of brittle star Ophioplocus japonicus.</title>
        <authorList>
            <person name="Kawano K."/>
            <person name="Sawayama S."/>
            <person name="Nakagawa S."/>
        </authorList>
    </citation>
    <scope>NUCLEOTIDE SEQUENCE [LARGE SCALE GENOMIC DNA]</scope>
    <source>
        <strain evidence="10 11">NKW23</strain>
    </source>
</reference>
<feature type="binding site" evidence="8">
    <location>
        <position position="50"/>
    </location>
    <ligand>
        <name>substrate</name>
    </ligand>
</feature>
<feature type="binding site" evidence="8">
    <location>
        <position position="17"/>
    </location>
    <ligand>
        <name>substrate</name>
    </ligand>
</feature>
<dbReference type="InterPro" id="IPR018510">
    <property type="entry name" value="DAP_epimerase_AS"/>
</dbReference>
<dbReference type="EMBL" id="BSYI01000001">
    <property type="protein sequence ID" value="GMG80921.1"/>
    <property type="molecule type" value="Genomic_DNA"/>
</dbReference>
<organism evidence="10 11">
    <name type="scientific">Paralimibaculum aggregatum</name>
    <dbReference type="NCBI Taxonomy" id="3036245"/>
    <lineage>
        <taxon>Bacteria</taxon>
        <taxon>Pseudomonadati</taxon>
        <taxon>Pseudomonadota</taxon>
        <taxon>Alphaproteobacteria</taxon>
        <taxon>Rhodobacterales</taxon>
        <taxon>Paracoccaceae</taxon>
        <taxon>Paralimibaculum</taxon>
    </lineage>
</organism>